<keyword evidence="3" id="KW-1185">Reference proteome</keyword>
<proteinExistence type="predicted"/>
<dbReference type="RefSeq" id="WP_188683838.1">
    <property type="nucleotide sequence ID" value="NZ_BMKX01000001.1"/>
</dbReference>
<organism evidence="2 3">
    <name type="scientific">Glutamicibacter ardleyensis</name>
    <dbReference type="NCBI Taxonomy" id="225894"/>
    <lineage>
        <taxon>Bacteria</taxon>
        <taxon>Bacillati</taxon>
        <taxon>Actinomycetota</taxon>
        <taxon>Actinomycetes</taxon>
        <taxon>Micrococcales</taxon>
        <taxon>Micrococcaceae</taxon>
        <taxon>Glutamicibacter</taxon>
    </lineage>
</organism>
<reference evidence="3" key="1">
    <citation type="journal article" date="2019" name="Int. J. Syst. Evol. Microbiol.">
        <title>The Global Catalogue of Microorganisms (GCM) 10K type strain sequencing project: providing services to taxonomists for standard genome sequencing and annotation.</title>
        <authorList>
            <consortium name="The Broad Institute Genomics Platform"/>
            <consortium name="The Broad Institute Genome Sequencing Center for Infectious Disease"/>
            <person name="Wu L."/>
            <person name="Ma J."/>
        </authorList>
    </citation>
    <scope>NUCLEOTIDE SEQUENCE [LARGE SCALE GENOMIC DNA]</scope>
    <source>
        <strain evidence="3">CGMCC 1.3685</strain>
    </source>
</reference>
<protein>
    <submittedName>
        <fullName evidence="2">Uncharacterized protein</fullName>
    </submittedName>
</protein>
<dbReference type="Proteomes" id="UP000606115">
    <property type="component" value="Unassembled WGS sequence"/>
</dbReference>
<dbReference type="GeneID" id="303303156"/>
<comment type="caution">
    <text evidence="2">The sequence shown here is derived from an EMBL/GenBank/DDBJ whole genome shotgun (WGS) entry which is preliminary data.</text>
</comment>
<name>A0ABQ2DAN7_9MICC</name>
<gene>
    <name evidence="2" type="ORF">GCM10007173_07630</name>
</gene>
<dbReference type="EMBL" id="BMKX01000001">
    <property type="protein sequence ID" value="GGJ51550.1"/>
    <property type="molecule type" value="Genomic_DNA"/>
</dbReference>
<evidence type="ECO:0000313" key="2">
    <source>
        <dbReference type="EMBL" id="GGJ51550.1"/>
    </source>
</evidence>
<evidence type="ECO:0000313" key="3">
    <source>
        <dbReference type="Proteomes" id="UP000606115"/>
    </source>
</evidence>
<evidence type="ECO:0000256" key="1">
    <source>
        <dbReference type="SAM" id="MobiDB-lite"/>
    </source>
</evidence>
<feature type="region of interest" description="Disordered" evidence="1">
    <location>
        <begin position="33"/>
        <end position="60"/>
    </location>
</feature>
<sequence>MTANQPASINYSPKEARVLSATTALQTGMFQPIENLDPDMSPRPRINPSAPTFFDRLLRR</sequence>
<accession>A0ABQ2DAN7</accession>